<sequence>MVLVVLGVGVVVLLTRVGDGGATPPSGPQAAQTAEVVRTDLAEQRTVDGKMGYGPERVLAGRKQGTVTGLPAVGTVLDRGKTVYEVDAAPIVLFVGDIPLYRDVGPGVTDGPDVMVVEENLRYLGFGGFGGPDRKFTEATAAAVRKWQKSLGRQESGVVGQADVLVTAGPVRVSAVTAELGAQGPSSVVKYTGTDRVVTVPLKADQRDLAKPGEKVELTIDDRSTHGTVRAVAPVVDSGSSTPDTGGSGQQPKFLATVTPDDPAAAGPDAGSVSVRFTTASKPGVLVVPVGALVALAEGGYAVEIADVGGRRLMAVRPGLFANGRVEVSAPELRAGMRVVTTS</sequence>
<dbReference type="AlphaFoldDB" id="A0A4R2J9J7"/>
<accession>A0A4R2J9J7</accession>
<comment type="caution">
    <text evidence="3">The sequence shown here is derived from an EMBL/GenBank/DDBJ whole genome shotgun (WGS) entry which is preliminary data.</text>
</comment>
<dbReference type="SUPFAM" id="SSF47090">
    <property type="entry name" value="PGBD-like"/>
    <property type="match status" value="1"/>
</dbReference>
<reference evidence="3 4" key="1">
    <citation type="submission" date="2019-03" db="EMBL/GenBank/DDBJ databases">
        <title>Genomic Encyclopedia of Type Strains, Phase IV (KMG-IV): sequencing the most valuable type-strain genomes for metagenomic binning, comparative biology and taxonomic classification.</title>
        <authorList>
            <person name="Goeker M."/>
        </authorList>
    </citation>
    <scope>NUCLEOTIDE SEQUENCE [LARGE SCALE GENOMIC DNA]</scope>
    <source>
        <strain evidence="3 4">DSM 45934</strain>
    </source>
</reference>
<name>A0A4R2J9J7_9PSEU</name>
<keyword evidence="4" id="KW-1185">Reference proteome</keyword>
<dbReference type="Pfam" id="PF01471">
    <property type="entry name" value="PG_binding_1"/>
    <property type="match status" value="1"/>
</dbReference>
<gene>
    <name evidence="3" type="ORF">EV192_107426</name>
</gene>
<dbReference type="InterPro" id="IPR002477">
    <property type="entry name" value="Peptidoglycan-bd-like"/>
</dbReference>
<proteinExistence type="predicted"/>
<feature type="region of interest" description="Disordered" evidence="1">
    <location>
        <begin position="235"/>
        <end position="254"/>
    </location>
</feature>
<protein>
    <submittedName>
        <fullName evidence="3">Putative peptidoglycan binding protein</fullName>
    </submittedName>
</protein>
<dbReference type="InterPro" id="IPR036365">
    <property type="entry name" value="PGBD-like_sf"/>
</dbReference>
<evidence type="ECO:0000256" key="1">
    <source>
        <dbReference type="SAM" id="MobiDB-lite"/>
    </source>
</evidence>
<feature type="domain" description="Peptidoglycan binding-like" evidence="2">
    <location>
        <begin position="111"/>
        <end position="161"/>
    </location>
</feature>
<organism evidence="3 4">
    <name type="scientific">Actinocrispum wychmicini</name>
    <dbReference type="NCBI Taxonomy" id="1213861"/>
    <lineage>
        <taxon>Bacteria</taxon>
        <taxon>Bacillati</taxon>
        <taxon>Actinomycetota</taxon>
        <taxon>Actinomycetes</taxon>
        <taxon>Pseudonocardiales</taxon>
        <taxon>Pseudonocardiaceae</taxon>
        <taxon>Actinocrispum</taxon>
    </lineage>
</organism>
<evidence type="ECO:0000313" key="4">
    <source>
        <dbReference type="Proteomes" id="UP000295680"/>
    </source>
</evidence>
<dbReference type="Gene3D" id="1.10.101.10">
    <property type="entry name" value="PGBD-like superfamily/PGBD"/>
    <property type="match status" value="1"/>
</dbReference>
<dbReference type="EMBL" id="SLWS01000007">
    <property type="protein sequence ID" value="TCO56001.1"/>
    <property type="molecule type" value="Genomic_DNA"/>
</dbReference>
<dbReference type="InterPro" id="IPR036366">
    <property type="entry name" value="PGBDSf"/>
</dbReference>
<dbReference type="Proteomes" id="UP000295680">
    <property type="component" value="Unassembled WGS sequence"/>
</dbReference>
<evidence type="ECO:0000313" key="3">
    <source>
        <dbReference type="EMBL" id="TCO56001.1"/>
    </source>
</evidence>
<evidence type="ECO:0000259" key="2">
    <source>
        <dbReference type="Pfam" id="PF01471"/>
    </source>
</evidence>